<dbReference type="Pfam" id="PF13410">
    <property type="entry name" value="GST_C_2"/>
    <property type="match status" value="1"/>
</dbReference>
<dbReference type="SFLD" id="SFLDS00019">
    <property type="entry name" value="Glutathione_Transferase_(cytos"/>
    <property type="match status" value="1"/>
</dbReference>
<dbReference type="Gene3D" id="1.20.1050.10">
    <property type="match status" value="1"/>
</dbReference>
<sequence>MTEYTPPKIWTWNKESGGRFAAINRPVAGPTHDKVLEVGKHPIQLYSLATPNGVKVTVMLEELLAAGHSGAEYDAWLINIGEGNQFSSGYVDINPNSKIPVMVDHSVSPPQRVFESGAILLYLAEKFGAFLPTDHASRTEALSWLFWQMGSAPYLGGGFGHFYAYAPTRIEYAIDRFAMEVKRQLDVLDRHLAANEYMAGNEYSIADMAIWPWYGALVKGLVYEAGEFLQVHEYTNVIRWTDQVGARPAVKRGRMVNRAMGDPASQLHERHDAGDFDTQTQDKIGPKPE</sequence>
<dbReference type="Pfam" id="PF02798">
    <property type="entry name" value="GST_N"/>
    <property type="match status" value="1"/>
</dbReference>
<dbReference type="AlphaFoldDB" id="A0A917E3Q4"/>
<dbReference type="SFLD" id="SFLDG00358">
    <property type="entry name" value="Main_(cytGST)"/>
    <property type="match status" value="1"/>
</dbReference>
<proteinExistence type="predicted"/>
<dbReference type="CDD" id="cd10292">
    <property type="entry name" value="GST_C_YghU_like"/>
    <property type="match status" value="1"/>
</dbReference>
<gene>
    <name evidence="4" type="ORF">GCM10011529_03730</name>
</gene>
<evidence type="ECO:0000259" key="2">
    <source>
        <dbReference type="PROSITE" id="PS50404"/>
    </source>
</evidence>
<dbReference type="PROSITE" id="PS50405">
    <property type="entry name" value="GST_CTER"/>
    <property type="match status" value="1"/>
</dbReference>
<dbReference type="CDD" id="cd03048">
    <property type="entry name" value="GST_N_Ure2p_like"/>
    <property type="match status" value="1"/>
</dbReference>
<feature type="region of interest" description="Disordered" evidence="1">
    <location>
        <begin position="261"/>
        <end position="289"/>
    </location>
</feature>
<evidence type="ECO:0000256" key="1">
    <source>
        <dbReference type="SAM" id="MobiDB-lite"/>
    </source>
</evidence>
<reference evidence="4" key="1">
    <citation type="journal article" date="2014" name="Int. J. Syst. Evol. Microbiol.">
        <title>Complete genome sequence of Corynebacterium casei LMG S-19264T (=DSM 44701T), isolated from a smear-ripened cheese.</title>
        <authorList>
            <consortium name="US DOE Joint Genome Institute (JGI-PGF)"/>
            <person name="Walter F."/>
            <person name="Albersmeier A."/>
            <person name="Kalinowski J."/>
            <person name="Ruckert C."/>
        </authorList>
    </citation>
    <scope>NUCLEOTIDE SEQUENCE</scope>
    <source>
        <strain evidence="4">CGMCC 1.15519</strain>
    </source>
</reference>
<dbReference type="InterPro" id="IPR036282">
    <property type="entry name" value="Glutathione-S-Trfase_C_sf"/>
</dbReference>
<evidence type="ECO:0000259" key="3">
    <source>
        <dbReference type="PROSITE" id="PS50405"/>
    </source>
</evidence>
<dbReference type="PANTHER" id="PTHR44051:SF22">
    <property type="entry name" value="DISULFIDE-BOND OXIDOREDUCTASE YGHU"/>
    <property type="match status" value="1"/>
</dbReference>
<dbReference type="Gene3D" id="3.40.30.10">
    <property type="entry name" value="Glutaredoxin"/>
    <property type="match status" value="1"/>
</dbReference>
<dbReference type="SUPFAM" id="SSF47616">
    <property type="entry name" value="GST C-terminal domain-like"/>
    <property type="match status" value="1"/>
</dbReference>
<dbReference type="EMBL" id="BMJM01000001">
    <property type="protein sequence ID" value="GGE00704.1"/>
    <property type="molecule type" value="Genomic_DNA"/>
</dbReference>
<dbReference type="PROSITE" id="PS50404">
    <property type="entry name" value="GST_NTER"/>
    <property type="match status" value="1"/>
</dbReference>
<dbReference type="RefSeq" id="WP_188761203.1">
    <property type="nucleotide sequence ID" value="NZ_BMJM01000001.1"/>
</dbReference>
<dbReference type="InterPro" id="IPR040079">
    <property type="entry name" value="Glutathione_S-Trfase"/>
</dbReference>
<dbReference type="SUPFAM" id="SSF52833">
    <property type="entry name" value="Thioredoxin-like"/>
    <property type="match status" value="1"/>
</dbReference>
<name>A0A917E3Q4_9SPHN</name>
<keyword evidence="5" id="KW-1185">Reference proteome</keyword>
<dbReference type="SFLD" id="SFLDG01151">
    <property type="entry name" value="Main.2:_Nu-like"/>
    <property type="match status" value="1"/>
</dbReference>
<feature type="domain" description="GST C-terminal" evidence="3">
    <location>
        <begin position="134"/>
        <end position="267"/>
    </location>
</feature>
<dbReference type="Proteomes" id="UP000635071">
    <property type="component" value="Unassembled WGS sequence"/>
</dbReference>
<accession>A0A917E3Q4</accession>
<evidence type="ECO:0000313" key="4">
    <source>
        <dbReference type="EMBL" id="GGE00704.1"/>
    </source>
</evidence>
<reference evidence="4" key="2">
    <citation type="submission" date="2020-09" db="EMBL/GenBank/DDBJ databases">
        <authorList>
            <person name="Sun Q."/>
            <person name="Zhou Y."/>
        </authorList>
    </citation>
    <scope>NUCLEOTIDE SEQUENCE</scope>
    <source>
        <strain evidence="4">CGMCC 1.15519</strain>
    </source>
</reference>
<organism evidence="4 5">
    <name type="scientific">Sandarakinorhabdus glacialis</name>
    <dbReference type="NCBI Taxonomy" id="1614636"/>
    <lineage>
        <taxon>Bacteria</taxon>
        <taxon>Pseudomonadati</taxon>
        <taxon>Pseudomonadota</taxon>
        <taxon>Alphaproteobacteria</taxon>
        <taxon>Sphingomonadales</taxon>
        <taxon>Sphingosinicellaceae</taxon>
        <taxon>Sandarakinorhabdus</taxon>
    </lineage>
</organism>
<evidence type="ECO:0000313" key="5">
    <source>
        <dbReference type="Proteomes" id="UP000635071"/>
    </source>
</evidence>
<dbReference type="PANTHER" id="PTHR44051">
    <property type="entry name" value="GLUTATHIONE S-TRANSFERASE-RELATED"/>
    <property type="match status" value="1"/>
</dbReference>
<dbReference type="InterPro" id="IPR036249">
    <property type="entry name" value="Thioredoxin-like_sf"/>
</dbReference>
<feature type="domain" description="GST N-terminal" evidence="2">
    <location>
        <begin position="44"/>
        <end position="131"/>
    </location>
</feature>
<dbReference type="InterPro" id="IPR010987">
    <property type="entry name" value="Glutathione-S-Trfase_C-like"/>
</dbReference>
<comment type="caution">
    <text evidence="4">The sequence shown here is derived from an EMBL/GenBank/DDBJ whole genome shotgun (WGS) entry which is preliminary data.</text>
</comment>
<protein>
    <submittedName>
        <fullName evidence="4">Thiol:disulfide oxidoreductase</fullName>
    </submittedName>
</protein>
<dbReference type="NCBIfam" id="NF008731">
    <property type="entry name" value="PRK11752.1"/>
    <property type="match status" value="1"/>
</dbReference>
<dbReference type="InterPro" id="IPR004045">
    <property type="entry name" value="Glutathione_S-Trfase_N"/>
</dbReference>